<dbReference type="InterPro" id="IPR001645">
    <property type="entry name" value="Folylpolyglutamate_synth"/>
</dbReference>
<evidence type="ECO:0000256" key="7">
    <source>
        <dbReference type="ARBA" id="ARBA00022842"/>
    </source>
</evidence>
<evidence type="ECO:0000259" key="12">
    <source>
        <dbReference type="Pfam" id="PF08245"/>
    </source>
</evidence>
<dbReference type="InterPro" id="IPR018109">
    <property type="entry name" value="Folylpolyglutamate_synth_CS"/>
</dbReference>
<dbReference type="SUPFAM" id="SSF53244">
    <property type="entry name" value="MurD-like peptide ligases, peptide-binding domain"/>
    <property type="match status" value="1"/>
</dbReference>
<dbReference type="InterPro" id="IPR013221">
    <property type="entry name" value="Mur_ligase_cen"/>
</dbReference>
<dbReference type="InterPro" id="IPR036565">
    <property type="entry name" value="Mur-like_cat_sf"/>
</dbReference>
<evidence type="ECO:0000256" key="1">
    <source>
        <dbReference type="ARBA" id="ARBA00008276"/>
    </source>
</evidence>
<comment type="caution">
    <text evidence="13">The sequence shown here is derived from an EMBL/GenBank/DDBJ whole genome shotgun (WGS) entry which is preliminary data.</text>
</comment>
<evidence type="ECO:0000256" key="8">
    <source>
        <dbReference type="ARBA" id="ARBA00030592"/>
    </source>
</evidence>
<dbReference type="RefSeq" id="WP_283753325.1">
    <property type="nucleotide sequence ID" value="NZ_JAQOSP010000063.1"/>
</dbReference>
<keyword evidence="7" id="KW-0460">Magnesium</keyword>
<reference evidence="13 14" key="1">
    <citation type="submission" date="2023-01" db="EMBL/GenBank/DDBJ databases">
        <title>Novel diversity within Roseofilum (Cyanobacteria; Desertifilaceae) from marine benthic mats with descriptions of four novel species.</title>
        <authorList>
            <person name="Wang Y."/>
            <person name="Berthold D.E."/>
            <person name="Hu J."/>
            <person name="Lefler F.W."/>
            <person name="Laughinghouse H.D. IV."/>
        </authorList>
    </citation>
    <scope>NUCLEOTIDE SEQUENCE [LARGE SCALE GENOMIC DNA]</scope>
    <source>
        <strain evidence="13 14">BLCC-M154</strain>
    </source>
</reference>
<sequence>MKNKASQWGQAIADLLPPHQHVAVHLGLDRIKQLLVALGNPQDRVPVIHVAGTNGKGSVCAYVSSILTAAGYRVGRYTSPHLRDWTERICINGEKIALEDLYHLLVQVLEVVNPQDSPTQFEVFTAAAWLYFAQKACDVAVMEVGLGGRLDATNVCDRPLATVIVSIGWDHWQVLGPTLGDIAREKAGILKPHCPAIIGAVPPEAQAVIEQRIQELNCPAIYPPPAEDLGNGKVKFGDLEVQLPLVGAHQRQNSALAIAAVQTLPPSDWVISPQAIQQGIANTRWAGRLEWSIWRHQRILIDGAHNPESAIVLRQYLDTLESSPIHWVMGMLSTKSHTEIFQILLRPGDRLFTVPIPDSSCASPQELSELAKSLQPNLKSSAAYDDLSNALDAALIDSSGLIVLSGSLYLLGYYLSLVEGKE</sequence>
<evidence type="ECO:0000256" key="6">
    <source>
        <dbReference type="ARBA" id="ARBA00022840"/>
    </source>
</evidence>
<evidence type="ECO:0000256" key="2">
    <source>
        <dbReference type="ARBA" id="ARBA00013025"/>
    </source>
</evidence>
<comment type="catalytic activity">
    <reaction evidence="9">
        <text>(6S)-5,6,7,8-tetrahydrofolyl-(gamma-L-Glu)(n) + L-glutamate + ATP = (6S)-5,6,7,8-tetrahydrofolyl-(gamma-L-Glu)(n+1) + ADP + phosphate + H(+)</text>
        <dbReference type="Rhea" id="RHEA:10580"/>
        <dbReference type="Rhea" id="RHEA-COMP:14738"/>
        <dbReference type="Rhea" id="RHEA-COMP:14740"/>
        <dbReference type="ChEBI" id="CHEBI:15378"/>
        <dbReference type="ChEBI" id="CHEBI:29985"/>
        <dbReference type="ChEBI" id="CHEBI:30616"/>
        <dbReference type="ChEBI" id="CHEBI:43474"/>
        <dbReference type="ChEBI" id="CHEBI:141005"/>
        <dbReference type="ChEBI" id="CHEBI:456216"/>
        <dbReference type="EC" id="6.3.2.17"/>
    </reaction>
</comment>
<evidence type="ECO:0000256" key="9">
    <source>
        <dbReference type="ARBA" id="ARBA00047493"/>
    </source>
</evidence>
<dbReference type="Gene3D" id="3.90.190.20">
    <property type="entry name" value="Mur ligase, C-terminal domain"/>
    <property type="match status" value="1"/>
</dbReference>
<dbReference type="SUPFAM" id="SSF53623">
    <property type="entry name" value="MurD-like peptide ligases, catalytic domain"/>
    <property type="match status" value="1"/>
</dbReference>
<gene>
    <name evidence="13" type="ORF">PMG71_09030</name>
</gene>
<dbReference type="PANTHER" id="PTHR11136">
    <property type="entry name" value="FOLYLPOLYGLUTAMATE SYNTHASE-RELATED"/>
    <property type="match status" value="1"/>
</dbReference>
<dbReference type="Pfam" id="PF08245">
    <property type="entry name" value="Mur_ligase_M"/>
    <property type="match status" value="1"/>
</dbReference>
<name>A0ABT7ASL2_9CYAN</name>
<keyword evidence="6 10" id="KW-0067">ATP-binding</keyword>
<evidence type="ECO:0000256" key="4">
    <source>
        <dbReference type="ARBA" id="ARBA00022723"/>
    </source>
</evidence>
<keyword evidence="5 10" id="KW-0547">Nucleotide-binding</keyword>
<dbReference type="InterPro" id="IPR004101">
    <property type="entry name" value="Mur_ligase_C"/>
</dbReference>
<evidence type="ECO:0000313" key="13">
    <source>
        <dbReference type="EMBL" id="MDJ1169567.1"/>
    </source>
</evidence>
<dbReference type="Gene3D" id="3.40.1190.10">
    <property type="entry name" value="Mur-like, catalytic domain"/>
    <property type="match status" value="1"/>
</dbReference>
<feature type="domain" description="Mur ligase central" evidence="12">
    <location>
        <begin position="50"/>
        <end position="195"/>
    </location>
</feature>
<dbReference type="EC" id="6.3.2.17" evidence="2"/>
<evidence type="ECO:0000256" key="3">
    <source>
        <dbReference type="ARBA" id="ARBA00022598"/>
    </source>
</evidence>
<keyword evidence="3 10" id="KW-0436">Ligase</keyword>
<comment type="similarity">
    <text evidence="1 10">Belongs to the folylpolyglutamate synthase family.</text>
</comment>
<keyword evidence="4" id="KW-0479">Metal-binding</keyword>
<dbReference type="InterPro" id="IPR036615">
    <property type="entry name" value="Mur_ligase_C_dom_sf"/>
</dbReference>
<dbReference type="Proteomes" id="UP001235303">
    <property type="component" value="Unassembled WGS sequence"/>
</dbReference>
<evidence type="ECO:0000256" key="5">
    <source>
        <dbReference type="ARBA" id="ARBA00022741"/>
    </source>
</evidence>
<dbReference type="NCBIfam" id="TIGR01499">
    <property type="entry name" value="folC"/>
    <property type="match status" value="1"/>
</dbReference>
<organism evidence="13 14">
    <name type="scientific">Roseofilum acuticapitatum BLCC-M154</name>
    <dbReference type="NCBI Taxonomy" id="3022444"/>
    <lineage>
        <taxon>Bacteria</taxon>
        <taxon>Bacillati</taxon>
        <taxon>Cyanobacteriota</taxon>
        <taxon>Cyanophyceae</taxon>
        <taxon>Desertifilales</taxon>
        <taxon>Desertifilaceae</taxon>
        <taxon>Roseofilum</taxon>
        <taxon>Roseofilum acuticapitatum</taxon>
    </lineage>
</organism>
<evidence type="ECO:0000259" key="11">
    <source>
        <dbReference type="Pfam" id="PF02875"/>
    </source>
</evidence>
<dbReference type="PANTHER" id="PTHR11136:SF0">
    <property type="entry name" value="DIHYDROFOLATE SYNTHETASE-RELATED"/>
    <property type="match status" value="1"/>
</dbReference>
<protein>
    <recommendedName>
        <fullName evidence="2">tetrahydrofolate synthase</fullName>
        <ecNumber evidence="2">6.3.2.17</ecNumber>
    </recommendedName>
    <alternativeName>
        <fullName evidence="8">Tetrahydrofolylpolyglutamate synthase</fullName>
    </alternativeName>
</protein>
<feature type="domain" description="Mur ligase C-terminal" evidence="11">
    <location>
        <begin position="287"/>
        <end position="407"/>
    </location>
</feature>
<evidence type="ECO:0000313" key="14">
    <source>
        <dbReference type="Proteomes" id="UP001235303"/>
    </source>
</evidence>
<keyword evidence="14" id="KW-1185">Reference proteome</keyword>
<dbReference type="Pfam" id="PF02875">
    <property type="entry name" value="Mur_ligase_C"/>
    <property type="match status" value="1"/>
</dbReference>
<accession>A0ABT7ASL2</accession>
<dbReference type="PROSITE" id="PS01011">
    <property type="entry name" value="FOLYLPOLYGLU_SYNT_1"/>
    <property type="match status" value="1"/>
</dbReference>
<proteinExistence type="inferred from homology"/>
<evidence type="ECO:0000256" key="10">
    <source>
        <dbReference type="PIRNR" id="PIRNR001563"/>
    </source>
</evidence>
<dbReference type="EMBL" id="JAQOSP010000063">
    <property type="protein sequence ID" value="MDJ1169567.1"/>
    <property type="molecule type" value="Genomic_DNA"/>
</dbReference>
<dbReference type="PIRSF" id="PIRSF001563">
    <property type="entry name" value="Folylpolyglu_synth"/>
    <property type="match status" value="1"/>
</dbReference>